<evidence type="ECO:0000256" key="5">
    <source>
        <dbReference type="ARBA" id="ARBA00023242"/>
    </source>
</evidence>
<dbReference type="PANTHER" id="PTHR31674:SF25">
    <property type="entry name" value="B3 DOMAIN-CONTAINING TRANSCRIPTION FACTOR VRN1-LIKE"/>
    <property type="match status" value="1"/>
</dbReference>
<feature type="region of interest" description="Disordered" evidence="6">
    <location>
        <begin position="316"/>
        <end position="336"/>
    </location>
</feature>
<dbReference type="InterPro" id="IPR003340">
    <property type="entry name" value="B3_DNA-bd"/>
</dbReference>
<dbReference type="InterPro" id="IPR017956">
    <property type="entry name" value="AT_hook_DNA-bd_motif"/>
</dbReference>
<keyword evidence="2" id="KW-0805">Transcription regulation</keyword>
<dbReference type="PANTHER" id="PTHR31674">
    <property type="entry name" value="B3 DOMAIN-CONTAINING PROTEIN REM-LIKE 3-RELATED"/>
    <property type="match status" value="1"/>
</dbReference>
<dbReference type="CDD" id="cd10017">
    <property type="entry name" value="B3_DNA"/>
    <property type="match status" value="1"/>
</dbReference>
<accession>A0ABQ5CFP8</accession>
<evidence type="ECO:0000313" key="8">
    <source>
        <dbReference type="EMBL" id="GJT25062.1"/>
    </source>
</evidence>
<dbReference type="EMBL" id="BQNB010014184">
    <property type="protein sequence ID" value="GJT25062.1"/>
    <property type="molecule type" value="Genomic_DNA"/>
</dbReference>
<dbReference type="Pfam" id="PF02362">
    <property type="entry name" value="B3"/>
    <property type="match status" value="1"/>
</dbReference>
<dbReference type="Proteomes" id="UP001151760">
    <property type="component" value="Unassembled WGS sequence"/>
</dbReference>
<keyword evidence="9" id="KW-1185">Reference proteome</keyword>
<reference evidence="8" key="1">
    <citation type="journal article" date="2022" name="Int. J. Mol. Sci.">
        <title>Draft Genome of Tanacetum Coccineum: Genomic Comparison of Closely Related Tanacetum-Family Plants.</title>
        <authorList>
            <person name="Yamashiro T."/>
            <person name="Shiraishi A."/>
            <person name="Nakayama K."/>
            <person name="Satake H."/>
        </authorList>
    </citation>
    <scope>NUCLEOTIDE SEQUENCE</scope>
</reference>
<evidence type="ECO:0000256" key="6">
    <source>
        <dbReference type="SAM" id="MobiDB-lite"/>
    </source>
</evidence>
<gene>
    <name evidence="8" type="ORF">Tco_0894999</name>
</gene>
<keyword evidence="3 8" id="KW-0238">DNA-binding</keyword>
<evidence type="ECO:0000256" key="4">
    <source>
        <dbReference type="ARBA" id="ARBA00023163"/>
    </source>
</evidence>
<dbReference type="InterPro" id="IPR015300">
    <property type="entry name" value="DNA-bd_pseudobarrel_sf"/>
</dbReference>
<organism evidence="8 9">
    <name type="scientific">Tanacetum coccineum</name>
    <dbReference type="NCBI Taxonomy" id="301880"/>
    <lineage>
        <taxon>Eukaryota</taxon>
        <taxon>Viridiplantae</taxon>
        <taxon>Streptophyta</taxon>
        <taxon>Embryophyta</taxon>
        <taxon>Tracheophyta</taxon>
        <taxon>Spermatophyta</taxon>
        <taxon>Magnoliopsida</taxon>
        <taxon>eudicotyledons</taxon>
        <taxon>Gunneridae</taxon>
        <taxon>Pentapetalae</taxon>
        <taxon>asterids</taxon>
        <taxon>campanulids</taxon>
        <taxon>Asterales</taxon>
        <taxon>Asteraceae</taxon>
        <taxon>Asteroideae</taxon>
        <taxon>Anthemideae</taxon>
        <taxon>Anthemidinae</taxon>
        <taxon>Tanacetum</taxon>
    </lineage>
</organism>
<keyword evidence="4" id="KW-0804">Transcription</keyword>
<feature type="region of interest" description="Disordered" evidence="6">
    <location>
        <begin position="58"/>
        <end position="100"/>
    </location>
</feature>
<protein>
    <submittedName>
        <fullName evidence="8">DNA-binding pseudobarrel domain-containing protein</fullName>
    </submittedName>
</protein>
<evidence type="ECO:0000256" key="1">
    <source>
        <dbReference type="ARBA" id="ARBA00004123"/>
    </source>
</evidence>
<dbReference type="InterPro" id="IPR039218">
    <property type="entry name" value="REM_fam"/>
</dbReference>
<feature type="domain" description="TF-B3" evidence="7">
    <location>
        <begin position="1"/>
        <end position="53"/>
    </location>
</feature>
<comment type="caution">
    <text evidence="8">The sequence shown here is derived from an EMBL/GenBank/DDBJ whole genome shotgun (WGS) entry which is preliminary data.</text>
</comment>
<evidence type="ECO:0000256" key="2">
    <source>
        <dbReference type="ARBA" id="ARBA00023015"/>
    </source>
</evidence>
<dbReference type="PROSITE" id="PS50863">
    <property type="entry name" value="B3"/>
    <property type="match status" value="2"/>
</dbReference>
<proteinExistence type="predicted"/>
<sequence>MQSYKQFQLTWYHFSIGWPSFRRSNNISKGDECVFKYIRCEDKMCLVKVTKRKTQARSSPPAAVAIETEVDDGLDDKDAEDNNDKDEDEDEDEDADFDDDDDPFFVVTLTQYNFKGCLLQRSQSFRQQKLMVMWILNSGRVDKEAVKFGMDDKEADKVVELADGVDDSDPFFVVTITTIHKSMLRLPSAFVGLSRIDAKENIILKRLDGNERLMALRSYQQNNSTYYCLSMGWPAFMRSNSISEGDECVFKYITSEGKMCLAKVTQTKTKTRLSSPAKVVKKKRGRPAKVVKRKRGRPAKISMAENVKITVEEVVKRKRGRPPASPRATEDIKRKKGWEPCGHSADVEGVDKCVGVGKRPRGRPAKRLC</sequence>
<evidence type="ECO:0000259" key="7">
    <source>
        <dbReference type="PROSITE" id="PS50863"/>
    </source>
</evidence>
<dbReference type="Gene3D" id="2.40.330.10">
    <property type="entry name" value="DNA-binding pseudobarrel domain"/>
    <property type="match status" value="2"/>
</dbReference>
<name>A0ABQ5CFP8_9ASTR</name>
<dbReference type="Pfam" id="PF02178">
    <property type="entry name" value="AT_hook"/>
    <property type="match status" value="4"/>
</dbReference>
<dbReference type="GO" id="GO:0003677">
    <property type="term" value="F:DNA binding"/>
    <property type="evidence" value="ECO:0007669"/>
    <property type="project" value="UniProtKB-KW"/>
</dbReference>
<feature type="domain" description="TF-B3" evidence="7">
    <location>
        <begin position="169"/>
        <end position="267"/>
    </location>
</feature>
<reference evidence="8" key="2">
    <citation type="submission" date="2022-01" db="EMBL/GenBank/DDBJ databases">
        <authorList>
            <person name="Yamashiro T."/>
            <person name="Shiraishi A."/>
            <person name="Satake H."/>
            <person name="Nakayama K."/>
        </authorList>
    </citation>
    <scope>NUCLEOTIDE SEQUENCE</scope>
</reference>
<comment type="subcellular location">
    <subcellularLocation>
        <location evidence="1">Nucleus</location>
    </subcellularLocation>
</comment>
<evidence type="ECO:0000256" key="3">
    <source>
        <dbReference type="ARBA" id="ARBA00023125"/>
    </source>
</evidence>
<feature type="compositionally biased region" description="Acidic residues" evidence="6">
    <location>
        <begin position="68"/>
        <end position="100"/>
    </location>
</feature>
<dbReference type="PRINTS" id="PR00929">
    <property type="entry name" value="ATHOOK"/>
</dbReference>
<dbReference type="SUPFAM" id="SSF101936">
    <property type="entry name" value="DNA-binding pseudobarrel domain"/>
    <property type="match status" value="2"/>
</dbReference>
<keyword evidence="5" id="KW-0539">Nucleus</keyword>
<evidence type="ECO:0000313" key="9">
    <source>
        <dbReference type="Proteomes" id="UP001151760"/>
    </source>
</evidence>
<dbReference type="SMART" id="SM01019">
    <property type="entry name" value="B3"/>
    <property type="match status" value="1"/>
</dbReference>